<evidence type="ECO:0000313" key="1">
    <source>
        <dbReference type="EMBL" id="CAF4308925.1"/>
    </source>
</evidence>
<dbReference type="Proteomes" id="UP000663874">
    <property type="component" value="Unassembled WGS sequence"/>
</dbReference>
<gene>
    <name evidence="1" type="ORF">FNK824_LOCUS40918</name>
</gene>
<proteinExistence type="predicted"/>
<feature type="non-terminal residue" evidence="1">
    <location>
        <position position="96"/>
    </location>
</feature>
<reference evidence="1" key="1">
    <citation type="submission" date="2021-02" db="EMBL/GenBank/DDBJ databases">
        <authorList>
            <person name="Nowell W R."/>
        </authorList>
    </citation>
    <scope>NUCLEOTIDE SEQUENCE</scope>
</reference>
<organism evidence="1 2">
    <name type="scientific">Rotaria sordida</name>
    <dbReference type="NCBI Taxonomy" id="392033"/>
    <lineage>
        <taxon>Eukaryota</taxon>
        <taxon>Metazoa</taxon>
        <taxon>Spiralia</taxon>
        <taxon>Gnathifera</taxon>
        <taxon>Rotifera</taxon>
        <taxon>Eurotatoria</taxon>
        <taxon>Bdelloidea</taxon>
        <taxon>Philodinida</taxon>
        <taxon>Philodinidae</taxon>
        <taxon>Rotaria</taxon>
    </lineage>
</organism>
<evidence type="ECO:0000313" key="2">
    <source>
        <dbReference type="Proteomes" id="UP000663874"/>
    </source>
</evidence>
<name>A0A820IE97_9BILA</name>
<sequence>MGIINEEFDILLQDNIFTNTLNLISRSSTDDDICSIDNRILDRFCIDILPKIHHNVKYLILEPTSMERILLVSNYPNLTSLKLFNFEEHIALNYFT</sequence>
<comment type="caution">
    <text evidence="1">The sequence shown here is derived from an EMBL/GenBank/DDBJ whole genome shotgun (WGS) entry which is preliminary data.</text>
</comment>
<dbReference type="AlphaFoldDB" id="A0A820IE97"/>
<dbReference type="EMBL" id="CAJOBE010035813">
    <property type="protein sequence ID" value="CAF4308925.1"/>
    <property type="molecule type" value="Genomic_DNA"/>
</dbReference>
<accession>A0A820IE97</accession>
<protein>
    <submittedName>
        <fullName evidence="1">Uncharacterized protein</fullName>
    </submittedName>
</protein>